<proteinExistence type="predicted"/>
<name>A0A0E9TCC9_ANGAN</name>
<accession>A0A0E9TCC9</accession>
<evidence type="ECO:0000313" key="1">
    <source>
        <dbReference type="EMBL" id="JAH51339.1"/>
    </source>
</evidence>
<protein>
    <submittedName>
        <fullName evidence="1">Uncharacterized protein</fullName>
    </submittedName>
</protein>
<sequence length="37" mass="4379">MQNILEKKGIVWIINAPPVHVNDLCFSTERGILWRRM</sequence>
<organism evidence="1">
    <name type="scientific">Anguilla anguilla</name>
    <name type="common">European freshwater eel</name>
    <name type="synonym">Muraena anguilla</name>
    <dbReference type="NCBI Taxonomy" id="7936"/>
    <lineage>
        <taxon>Eukaryota</taxon>
        <taxon>Metazoa</taxon>
        <taxon>Chordata</taxon>
        <taxon>Craniata</taxon>
        <taxon>Vertebrata</taxon>
        <taxon>Euteleostomi</taxon>
        <taxon>Actinopterygii</taxon>
        <taxon>Neopterygii</taxon>
        <taxon>Teleostei</taxon>
        <taxon>Anguilliformes</taxon>
        <taxon>Anguillidae</taxon>
        <taxon>Anguilla</taxon>
    </lineage>
</organism>
<reference evidence="1" key="1">
    <citation type="submission" date="2014-11" db="EMBL/GenBank/DDBJ databases">
        <authorList>
            <person name="Amaro Gonzalez C."/>
        </authorList>
    </citation>
    <scope>NUCLEOTIDE SEQUENCE</scope>
</reference>
<dbReference type="AlphaFoldDB" id="A0A0E9TCC9"/>
<dbReference type="EMBL" id="GBXM01057238">
    <property type="protein sequence ID" value="JAH51339.1"/>
    <property type="molecule type" value="Transcribed_RNA"/>
</dbReference>
<reference evidence="1" key="2">
    <citation type="journal article" date="2015" name="Fish Shellfish Immunol.">
        <title>Early steps in the European eel (Anguilla anguilla)-Vibrio vulnificus interaction in the gills: Role of the RtxA13 toxin.</title>
        <authorList>
            <person name="Callol A."/>
            <person name="Pajuelo D."/>
            <person name="Ebbesson L."/>
            <person name="Teles M."/>
            <person name="MacKenzie S."/>
            <person name="Amaro C."/>
        </authorList>
    </citation>
    <scope>NUCLEOTIDE SEQUENCE</scope>
</reference>